<evidence type="ECO:0000256" key="3">
    <source>
        <dbReference type="ARBA" id="ARBA00022741"/>
    </source>
</evidence>
<feature type="non-terminal residue" evidence="10">
    <location>
        <position position="1"/>
    </location>
</feature>
<dbReference type="Gene3D" id="3.10.290.10">
    <property type="entry name" value="RNA-binding S4 domain"/>
    <property type="match status" value="1"/>
</dbReference>
<keyword evidence="5 9" id="KW-0648">Protein biosynthesis</keyword>
<dbReference type="EC" id="6.1.1.1" evidence="1 9"/>
<protein>
    <recommendedName>
        <fullName evidence="1 9">Tyrosine--tRNA ligase</fullName>
        <ecNumber evidence="1 9">6.1.1.1</ecNumber>
    </recommendedName>
    <alternativeName>
        <fullName evidence="7 9">Tyrosyl-tRNA synthetase</fullName>
    </alternativeName>
</protein>
<evidence type="ECO:0000256" key="8">
    <source>
        <dbReference type="ARBA" id="ARBA00048248"/>
    </source>
</evidence>
<dbReference type="InterPro" id="IPR002307">
    <property type="entry name" value="Tyr-tRNA-ligase"/>
</dbReference>
<evidence type="ECO:0000256" key="6">
    <source>
        <dbReference type="ARBA" id="ARBA00023146"/>
    </source>
</evidence>
<evidence type="ECO:0000256" key="5">
    <source>
        <dbReference type="ARBA" id="ARBA00022917"/>
    </source>
</evidence>
<proteinExistence type="inferred from homology"/>
<sequence length="431" mass="49674">MVFVTDSREAIADTEPIGGQRQTFVSKLLSYPRTIYAGFDATADSLHVGNLLVLISLLQLQRLGHRVIVLIGDSTARIGDPSGKSEERPLIEKELADKYANSIEKSVKRIFENHKKYFWKTKGRNETLEEYIICRNSEWYSDKNIIDFMSKIGRYLRVTTMMGKTIRDRLDTTGLCFSEFSYQMFQSYDWLYLYQKYGAEFQIGGIDQTVNIHNGHDLIRRLTDKQTFGLFMPILTDENGKKFGKSEEKAIYLNDDKISPFGFYQFFHQLTDRQVYDFLKMFSFRSDAEIEQIYQKSLRTQKPWYLQEIVAEEMTLLVHGEAGLSSAKRTTDALFKRDVEVLARLNESEINDVFEGAPMSTLIFNPDEMTAIELAIKAHCFTNEFEALRVIKGGGFYINYSKVLSPQQILTQTDILANSITLVSVGKRKHH</sequence>
<dbReference type="Pfam" id="PF00579">
    <property type="entry name" value="tRNA-synt_1b"/>
    <property type="match status" value="1"/>
</dbReference>
<name>A0A7R9QDJ4_9ACAR</name>
<evidence type="ECO:0000256" key="2">
    <source>
        <dbReference type="ARBA" id="ARBA00022598"/>
    </source>
</evidence>
<dbReference type="PRINTS" id="PR01040">
    <property type="entry name" value="TRNASYNTHTYR"/>
</dbReference>
<gene>
    <name evidence="10" type="ORF">OSB1V03_LOCUS18872</name>
</gene>
<dbReference type="GO" id="GO:0004831">
    <property type="term" value="F:tyrosine-tRNA ligase activity"/>
    <property type="evidence" value="ECO:0007669"/>
    <property type="project" value="UniProtKB-EC"/>
</dbReference>
<evidence type="ECO:0000313" key="10">
    <source>
        <dbReference type="EMBL" id="CAD7641856.1"/>
    </source>
</evidence>
<dbReference type="PANTHER" id="PTHR11766">
    <property type="entry name" value="TYROSYL-TRNA SYNTHETASE"/>
    <property type="match status" value="1"/>
</dbReference>
<accession>A0A7R9QDJ4</accession>
<dbReference type="GO" id="GO:0006437">
    <property type="term" value="P:tyrosyl-tRNA aminoacylation"/>
    <property type="evidence" value="ECO:0007669"/>
    <property type="project" value="InterPro"/>
</dbReference>
<dbReference type="GO" id="GO:0003723">
    <property type="term" value="F:RNA binding"/>
    <property type="evidence" value="ECO:0007669"/>
    <property type="project" value="InterPro"/>
</dbReference>
<keyword evidence="6 9" id="KW-0030">Aminoacyl-tRNA synthetase</keyword>
<dbReference type="GO" id="GO:0005739">
    <property type="term" value="C:mitochondrion"/>
    <property type="evidence" value="ECO:0007669"/>
    <property type="project" value="TreeGrafter"/>
</dbReference>
<dbReference type="Proteomes" id="UP000759131">
    <property type="component" value="Unassembled WGS sequence"/>
</dbReference>
<dbReference type="Gene3D" id="3.40.50.620">
    <property type="entry name" value="HUPs"/>
    <property type="match status" value="1"/>
</dbReference>
<dbReference type="FunFam" id="1.10.240.10:FF:000001">
    <property type="entry name" value="Tyrosine--tRNA ligase"/>
    <property type="match status" value="1"/>
</dbReference>
<dbReference type="GO" id="GO:0005829">
    <property type="term" value="C:cytosol"/>
    <property type="evidence" value="ECO:0007669"/>
    <property type="project" value="TreeGrafter"/>
</dbReference>
<dbReference type="PANTHER" id="PTHR11766:SF0">
    <property type="entry name" value="TYROSINE--TRNA LIGASE, MITOCHONDRIAL"/>
    <property type="match status" value="1"/>
</dbReference>
<dbReference type="InterPro" id="IPR024088">
    <property type="entry name" value="Tyr-tRNA-ligase_bac-type"/>
</dbReference>
<dbReference type="GO" id="GO:0005524">
    <property type="term" value="F:ATP binding"/>
    <property type="evidence" value="ECO:0007669"/>
    <property type="project" value="UniProtKB-KW"/>
</dbReference>
<evidence type="ECO:0000256" key="4">
    <source>
        <dbReference type="ARBA" id="ARBA00022840"/>
    </source>
</evidence>
<dbReference type="EMBL" id="OC880606">
    <property type="protein sequence ID" value="CAD7641856.1"/>
    <property type="molecule type" value="Genomic_DNA"/>
</dbReference>
<dbReference type="EMBL" id="CAJPIZ010026031">
    <property type="protein sequence ID" value="CAG2118922.1"/>
    <property type="molecule type" value="Genomic_DNA"/>
</dbReference>
<keyword evidence="2 9" id="KW-0436">Ligase</keyword>
<evidence type="ECO:0000313" key="11">
    <source>
        <dbReference type="Proteomes" id="UP000759131"/>
    </source>
</evidence>
<evidence type="ECO:0000256" key="7">
    <source>
        <dbReference type="ARBA" id="ARBA00033323"/>
    </source>
</evidence>
<comment type="similarity">
    <text evidence="9">Belongs to the class-I aminoacyl-tRNA synthetase family.</text>
</comment>
<dbReference type="SUPFAM" id="SSF52374">
    <property type="entry name" value="Nucleotidylyl transferase"/>
    <property type="match status" value="1"/>
</dbReference>
<comment type="catalytic activity">
    <reaction evidence="8 9">
        <text>tRNA(Tyr) + L-tyrosine + ATP = L-tyrosyl-tRNA(Tyr) + AMP + diphosphate + H(+)</text>
        <dbReference type="Rhea" id="RHEA:10220"/>
        <dbReference type="Rhea" id="RHEA-COMP:9706"/>
        <dbReference type="Rhea" id="RHEA-COMP:9707"/>
        <dbReference type="ChEBI" id="CHEBI:15378"/>
        <dbReference type="ChEBI" id="CHEBI:30616"/>
        <dbReference type="ChEBI" id="CHEBI:33019"/>
        <dbReference type="ChEBI" id="CHEBI:58315"/>
        <dbReference type="ChEBI" id="CHEBI:78442"/>
        <dbReference type="ChEBI" id="CHEBI:78536"/>
        <dbReference type="ChEBI" id="CHEBI:456215"/>
        <dbReference type="EC" id="6.1.1.1"/>
    </reaction>
</comment>
<dbReference type="Gene3D" id="1.10.240.10">
    <property type="entry name" value="Tyrosyl-Transfer RNA Synthetase"/>
    <property type="match status" value="1"/>
</dbReference>
<organism evidence="10">
    <name type="scientific">Medioppia subpectinata</name>
    <dbReference type="NCBI Taxonomy" id="1979941"/>
    <lineage>
        <taxon>Eukaryota</taxon>
        <taxon>Metazoa</taxon>
        <taxon>Ecdysozoa</taxon>
        <taxon>Arthropoda</taxon>
        <taxon>Chelicerata</taxon>
        <taxon>Arachnida</taxon>
        <taxon>Acari</taxon>
        <taxon>Acariformes</taxon>
        <taxon>Sarcoptiformes</taxon>
        <taxon>Oribatida</taxon>
        <taxon>Brachypylina</taxon>
        <taxon>Oppioidea</taxon>
        <taxon>Oppiidae</taxon>
        <taxon>Medioppia</taxon>
    </lineage>
</organism>
<dbReference type="CDD" id="cd00805">
    <property type="entry name" value="TyrRS_core"/>
    <property type="match status" value="1"/>
</dbReference>
<keyword evidence="4 9" id="KW-0067">ATP-binding</keyword>
<dbReference type="InterPro" id="IPR036986">
    <property type="entry name" value="S4_RNA-bd_sf"/>
</dbReference>
<keyword evidence="3 9" id="KW-0547">Nucleotide-binding</keyword>
<keyword evidence="11" id="KW-1185">Reference proteome</keyword>
<reference evidence="10" key="1">
    <citation type="submission" date="2020-11" db="EMBL/GenBank/DDBJ databases">
        <authorList>
            <person name="Tran Van P."/>
        </authorList>
    </citation>
    <scope>NUCLEOTIDE SEQUENCE</scope>
</reference>
<dbReference type="NCBIfam" id="TIGR00234">
    <property type="entry name" value="tyrS"/>
    <property type="match status" value="1"/>
</dbReference>
<dbReference type="InterPro" id="IPR014729">
    <property type="entry name" value="Rossmann-like_a/b/a_fold"/>
</dbReference>
<dbReference type="SUPFAM" id="SSF55174">
    <property type="entry name" value="Alpha-L RNA-binding motif"/>
    <property type="match status" value="1"/>
</dbReference>
<dbReference type="AlphaFoldDB" id="A0A7R9QDJ4"/>
<dbReference type="OrthoDB" id="337870at2759"/>
<evidence type="ECO:0000256" key="1">
    <source>
        <dbReference type="ARBA" id="ARBA00013160"/>
    </source>
</evidence>
<evidence type="ECO:0000256" key="9">
    <source>
        <dbReference type="RuleBase" id="RU361234"/>
    </source>
</evidence>
<dbReference type="InterPro" id="IPR002305">
    <property type="entry name" value="aa-tRNA-synth_Ic"/>
</dbReference>